<gene>
    <name evidence="1" type="ORF">SAMN02745171_01120</name>
</gene>
<dbReference type="AlphaFoldDB" id="A0A1T4NGT6"/>
<sequence>MGSNGNRQENFLAHLLEGIQDAAIFQIDGYVPLSIQQEYFNTSRSMIASSPPKMSEEEVLKIEESLYSKSIPEEVHKLQLIKLAISYQVTAYRVIQDYLQVSPPSMYYWAVLSEFQARIHLHSTLAEQEKAFIFTTGLGGRNGLLRIMAVAHTPKWVPLEQYQINMVREEFSVAVEKLQGEVEEILVRENYFRFCFLLPIGIEPRRFYTDFASFCNEFGNFLDMKELLLTNERPIAESDIQELYRRYTVRQSQTEGKEGSDISPELLS</sequence>
<protein>
    <submittedName>
        <fullName evidence="1">Uncharacterized protein</fullName>
    </submittedName>
</protein>
<name>A0A1T4NGT6_9PORP</name>
<dbReference type="RefSeq" id="WP_078737036.1">
    <property type="nucleotide sequence ID" value="NZ_FUXE01000010.1"/>
</dbReference>
<reference evidence="2" key="1">
    <citation type="submission" date="2017-02" db="EMBL/GenBank/DDBJ databases">
        <authorList>
            <person name="Varghese N."/>
            <person name="Submissions S."/>
        </authorList>
    </citation>
    <scope>NUCLEOTIDE SEQUENCE [LARGE SCALE GENOMIC DNA]</scope>
    <source>
        <strain evidence="2">ATCC 51356</strain>
    </source>
</reference>
<evidence type="ECO:0000313" key="1">
    <source>
        <dbReference type="EMBL" id="SJZ78276.1"/>
    </source>
</evidence>
<evidence type="ECO:0000313" key="2">
    <source>
        <dbReference type="Proteomes" id="UP000190121"/>
    </source>
</evidence>
<accession>A0A1T4NGT6</accession>
<organism evidence="1 2">
    <name type="scientific">Porphyromonas circumdentaria</name>
    <dbReference type="NCBI Taxonomy" id="29524"/>
    <lineage>
        <taxon>Bacteria</taxon>
        <taxon>Pseudomonadati</taxon>
        <taxon>Bacteroidota</taxon>
        <taxon>Bacteroidia</taxon>
        <taxon>Bacteroidales</taxon>
        <taxon>Porphyromonadaceae</taxon>
        <taxon>Porphyromonas</taxon>
    </lineage>
</organism>
<dbReference type="STRING" id="29524.SAMN02745171_01120"/>
<dbReference type="Proteomes" id="UP000190121">
    <property type="component" value="Unassembled WGS sequence"/>
</dbReference>
<proteinExistence type="predicted"/>
<dbReference type="EMBL" id="FUXE01000010">
    <property type="protein sequence ID" value="SJZ78276.1"/>
    <property type="molecule type" value="Genomic_DNA"/>
</dbReference>
<keyword evidence="2" id="KW-1185">Reference proteome</keyword>
<dbReference type="OrthoDB" id="1114613at2"/>